<dbReference type="PANTHER" id="PTHR48466">
    <property type="entry name" value="OS10G0509000 PROTEIN-RELATED"/>
    <property type="match status" value="1"/>
</dbReference>
<dbReference type="EC" id="3.1.-.-" evidence="6"/>
<dbReference type="CDD" id="cd03280">
    <property type="entry name" value="ABC_MutS2"/>
    <property type="match status" value="1"/>
</dbReference>
<proteinExistence type="inferred from homology"/>
<dbReference type="SMART" id="SM00463">
    <property type="entry name" value="SMR"/>
    <property type="match status" value="1"/>
</dbReference>
<evidence type="ECO:0000259" key="8">
    <source>
        <dbReference type="PROSITE" id="PS50828"/>
    </source>
</evidence>
<keyword evidence="7" id="KW-0175">Coiled coil</keyword>
<dbReference type="EC" id="3.6.4.-" evidence="6"/>
<dbReference type="HAMAP" id="MF_00092">
    <property type="entry name" value="MutS2"/>
    <property type="match status" value="1"/>
</dbReference>
<dbReference type="Proteomes" id="UP001498469">
    <property type="component" value="Unassembled WGS sequence"/>
</dbReference>
<keyword evidence="4 6" id="KW-0067">ATP-binding</keyword>
<evidence type="ECO:0000256" key="4">
    <source>
        <dbReference type="ARBA" id="ARBA00022840"/>
    </source>
</evidence>
<comment type="caution">
    <text evidence="9">The sequence shown here is derived from an EMBL/GenBank/DDBJ whole genome shotgun (WGS) entry which is preliminary data.</text>
</comment>
<name>A0ABU7UV35_9CLOT</name>
<dbReference type="NCBIfam" id="TIGR01069">
    <property type="entry name" value="mutS2"/>
    <property type="match status" value="1"/>
</dbReference>
<keyword evidence="10" id="KW-1185">Reference proteome</keyword>
<feature type="binding site" evidence="6">
    <location>
        <begin position="332"/>
        <end position="339"/>
    </location>
    <ligand>
        <name>ATP</name>
        <dbReference type="ChEBI" id="CHEBI:30616"/>
    </ligand>
</feature>
<feature type="domain" description="Smr" evidence="8">
    <location>
        <begin position="713"/>
        <end position="788"/>
    </location>
</feature>
<sequence length="788" mass="88301">MNTKSLKVLEYYKIKEKVKAYTHTTAGKDIIDNLEPYTNVYEVREHLEETNEALLLLSRKGSAPFEGIYDVRSAIIRASKEASLMPMQLLRIAQMLRCARLFQNYVGNKTDELSSRVLEDICIGIVPIKKLEDEIFMAIISDEEISDRASSLLFSLRKSLKDKNASVKDKVTSLVRTYARYLQESLYTIRGDRYVIPVKIEHKGSVPGIVHDQSSSGATLFIEPMSLVNLNNEIKEIMLREKAEVERILEELSYKIYENINIVSNNANIVWELDFIFAKAGYALEINAIIPKVNEDGIIDITEARHPLIDPKAVVPSNIYLGGEFTSLVITGPNTGGKTVTLKTVGLIQLMAMSGILIPAREGSMVSFFDEIFADIGDEQSIEQSLSTFSSHMTSIVNIIAKADIKSLALFDELGAGTDPTEGAALAVSILENLRARGTKVVATTHYSELKGYALRTSGVENASVEFNVDTLSPTYRLIIGVPGKSNAFEISKRLGLPDYIIKSARENISKETLEFEELVQSLQEKSIKVERDARESEALKLEASKLKDKYQEKLYKLENIRENAMYEAQREAKRLIKNAKEESDVILKNMRELEKLGYSSEARQKLEEERKKIKNKLDSIEIHVEKNNETLGEKVKNVKQGEEVYLPSLNQKVIVISKPDKKGEVQVQAGIMKINVKVEDLRVSKLSQEDKKKAKIKKREMKLNMSNVSTSVDLRGMDSEEAIFTVDKYLDEACLGGLKEVTIIHGKGTGVLRKSITDMLKRHGHVKAYRLGNYGEGGSGVTVAEIK</sequence>
<keyword evidence="6 9" id="KW-0255">Endonuclease</keyword>
<evidence type="ECO:0000256" key="2">
    <source>
        <dbReference type="ARBA" id="ARBA00022741"/>
    </source>
</evidence>
<comment type="function">
    <text evidence="6">Endonuclease that is involved in the suppression of homologous recombination and thus may have a key role in the control of bacterial genetic diversity.</text>
</comment>
<keyword evidence="6" id="KW-0540">Nuclease</keyword>
<evidence type="ECO:0000256" key="6">
    <source>
        <dbReference type="HAMAP-Rule" id="MF_00092"/>
    </source>
</evidence>
<dbReference type="Pfam" id="PF01713">
    <property type="entry name" value="Smr"/>
    <property type="match status" value="1"/>
</dbReference>
<evidence type="ECO:0000313" key="10">
    <source>
        <dbReference type="Proteomes" id="UP001498469"/>
    </source>
</evidence>
<dbReference type="InterPro" id="IPR007696">
    <property type="entry name" value="DNA_mismatch_repair_MutS_core"/>
</dbReference>
<dbReference type="Pfam" id="PF00488">
    <property type="entry name" value="MutS_V"/>
    <property type="match status" value="1"/>
</dbReference>
<dbReference type="RefSeq" id="WP_216254149.1">
    <property type="nucleotide sequence ID" value="NZ_JAZHFS010000030.1"/>
</dbReference>
<dbReference type="GO" id="GO:0004519">
    <property type="term" value="F:endonuclease activity"/>
    <property type="evidence" value="ECO:0007669"/>
    <property type="project" value="UniProtKB-KW"/>
</dbReference>
<evidence type="ECO:0000256" key="7">
    <source>
        <dbReference type="SAM" id="Coils"/>
    </source>
</evidence>
<dbReference type="SMART" id="SM00533">
    <property type="entry name" value="MUTSd"/>
    <property type="match status" value="1"/>
</dbReference>
<keyword evidence="1 6" id="KW-0699">rRNA-binding</keyword>
<dbReference type="InterPro" id="IPR005747">
    <property type="entry name" value="MutS2"/>
</dbReference>
<reference evidence="9 10" key="1">
    <citation type="submission" date="2023-11" db="EMBL/GenBank/DDBJ databases">
        <title>Draft genome sequence of a psychrophilic Clostridium strain from permafrost water brine.</title>
        <authorList>
            <person name="Shcherbakova V.A."/>
            <person name="Trubitsyn V.E."/>
            <person name="Zakharyuk A.G."/>
        </authorList>
    </citation>
    <scope>NUCLEOTIDE SEQUENCE [LARGE SCALE GENOMIC DNA]</scope>
    <source>
        <strain evidence="9 10">14F</strain>
    </source>
</reference>
<dbReference type="InterPro" id="IPR000432">
    <property type="entry name" value="DNA_mismatch_repair_MutS_C"/>
</dbReference>
<dbReference type="InterPro" id="IPR002625">
    <property type="entry name" value="Smr_dom"/>
</dbReference>
<dbReference type="EMBL" id="JAZHFS010000030">
    <property type="protein sequence ID" value="MEF2114801.1"/>
    <property type="molecule type" value="Genomic_DNA"/>
</dbReference>
<comment type="function">
    <text evidence="6">Acts as a ribosome collision sensor, splitting the ribosome into its 2 subunits. Detects stalled/collided 70S ribosomes which it binds and splits by an ATP-hydrolysis driven conformational change. Acts upstream of the ribosome quality control system (RQC), a ribosome-associated complex that mediates the extraction of incompletely synthesized nascent chains from stalled ribosomes and their subsequent degradation. Probably generates substrates for RQC.</text>
</comment>
<dbReference type="PROSITE" id="PS00486">
    <property type="entry name" value="DNA_MISMATCH_REPAIR_2"/>
    <property type="match status" value="1"/>
</dbReference>
<evidence type="ECO:0000313" key="9">
    <source>
        <dbReference type="EMBL" id="MEF2114801.1"/>
    </source>
</evidence>
<gene>
    <name evidence="6" type="primary">mutS2</name>
    <name evidence="6" type="synonym">rqcU</name>
    <name evidence="9" type="ORF">SJI18_21165</name>
</gene>
<dbReference type="PIRSF" id="PIRSF005814">
    <property type="entry name" value="MutS_YshD"/>
    <property type="match status" value="1"/>
</dbReference>
<dbReference type="InterPro" id="IPR046893">
    <property type="entry name" value="MSSS"/>
</dbReference>
<dbReference type="Pfam" id="PF20297">
    <property type="entry name" value="MSSS"/>
    <property type="match status" value="1"/>
</dbReference>
<accession>A0ABU7UV35</accession>
<dbReference type="PROSITE" id="PS50828">
    <property type="entry name" value="SMR"/>
    <property type="match status" value="1"/>
</dbReference>
<comment type="similarity">
    <text evidence="6">Belongs to the DNA mismatch repair MutS family. MutS2 subfamily.</text>
</comment>
<evidence type="ECO:0000256" key="1">
    <source>
        <dbReference type="ARBA" id="ARBA00022730"/>
    </source>
</evidence>
<keyword evidence="3 6" id="KW-0378">Hydrolase</keyword>
<keyword evidence="2 6" id="KW-0547">Nucleotide-binding</keyword>
<dbReference type="SMART" id="SM00534">
    <property type="entry name" value="MUTSac"/>
    <property type="match status" value="1"/>
</dbReference>
<protein>
    <recommendedName>
        <fullName evidence="6">Endonuclease MutS2</fullName>
        <ecNumber evidence="6">3.1.-.-</ecNumber>
    </recommendedName>
    <alternativeName>
        <fullName evidence="6">Ribosome-associated protein quality control-upstream factor</fullName>
        <shortName evidence="6">RQC-upstream factor</shortName>
        <shortName evidence="6">RqcU</shortName>
        <ecNumber evidence="6">3.6.4.-</ecNumber>
    </alternativeName>
</protein>
<evidence type="ECO:0000256" key="5">
    <source>
        <dbReference type="ARBA" id="ARBA00022884"/>
    </source>
</evidence>
<keyword evidence="5 6" id="KW-0694">RNA-binding</keyword>
<keyword evidence="6" id="KW-0238">DNA-binding</keyword>
<dbReference type="InterPro" id="IPR045076">
    <property type="entry name" value="MutS"/>
</dbReference>
<dbReference type="PANTHER" id="PTHR48466:SF2">
    <property type="entry name" value="OS10G0509000 PROTEIN"/>
    <property type="match status" value="1"/>
</dbReference>
<feature type="coiled-coil region" evidence="7">
    <location>
        <begin position="502"/>
        <end position="624"/>
    </location>
</feature>
<evidence type="ECO:0000256" key="3">
    <source>
        <dbReference type="ARBA" id="ARBA00022801"/>
    </source>
</evidence>
<organism evidence="9 10">
    <name type="scientific">Clostridium frigoriphilum</name>
    <dbReference type="NCBI Taxonomy" id="443253"/>
    <lineage>
        <taxon>Bacteria</taxon>
        <taxon>Bacillati</taxon>
        <taxon>Bacillota</taxon>
        <taxon>Clostridia</taxon>
        <taxon>Eubacteriales</taxon>
        <taxon>Clostridiaceae</taxon>
        <taxon>Clostridium</taxon>
    </lineage>
</organism>
<comment type="subunit">
    <text evidence="6">Homodimer. Binds to stalled ribosomes, contacting rRNA.</text>
</comment>